<evidence type="ECO:0000313" key="4">
    <source>
        <dbReference type="Proteomes" id="UP001196413"/>
    </source>
</evidence>
<feature type="compositionally biased region" description="Basic and acidic residues" evidence="1">
    <location>
        <begin position="31"/>
        <end position="44"/>
    </location>
</feature>
<dbReference type="AlphaFoldDB" id="A0AAD5MU68"/>
<name>A0AAD5MU68_PARTN</name>
<protein>
    <submittedName>
        <fullName evidence="2">Uncharacterized protein</fullName>
    </submittedName>
</protein>
<sequence>MDIEKLTGNLVSPLKNWALEVNQPVMNALEPEERRRAEPMKRATELSQPTKNTMERTRKKNTEVCVKIQCIRFYILTLLIISCECQY</sequence>
<accession>A0AAD5MU68</accession>
<reference evidence="2" key="1">
    <citation type="submission" date="2021-06" db="EMBL/GenBank/DDBJ databases">
        <title>Parelaphostrongylus tenuis whole genome reference sequence.</title>
        <authorList>
            <person name="Garwood T.J."/>
            <person name="Larsen P.A."/>
            <person name="Fountain-Jones N.M."/>
            <person name="Garbe J.R."/>
            <person name="Macchietto M.G."/>
            <person name="Kania S.A."/>
            <person name="Gerhold R.W."/>
            <person name="Richards J.E."/>
            <person name="Wolf T.M."/>
        </authorList>
    </citation>
    <scope>NUCLEOTIDE SEQUENCE</scope>
    <source>
        <strain evidence="2">MNPRO001-30</strain>
        <tissue evidence="2">Meninges</tissue>
    </source>
</reference>
<keyword evidence="4" id="KW-1185">Reference proteome</keyword>
<comment type="caution">
    <text evidence="2">The sequence shown here is derived from an EMBL/GenBank/DDBJ whole genome shotgun (WGS) entry which is preliminary data.</text>
</comment>
<dbReference type="EMBL" id="JAHQIW010004663">
    <property type="protein sequence ID" value="KAJ1363302.1"/>
    <property type="molecule type" value="Genomic_DNA"/>
</dbReference>
<dbReference type="EMBL" id="JAHQIW010002213">
    <property type="protein sequence ID" value="KAJ1354787.1"/>
    <property type="molecule type" value="Genomic_DNA"/>
</dbReference>
<evidence type="ECO:0000256" key="1">
    <source>
        <dbReference type="SAM" id="MobiDB-lite"/>
    </source>
</evidence>
<organism evidence="2 4">
    <name type="scientific">Parelaphostrongylus tenuis</name>
    <name type="common">Meningeal worm</name>
    <dbReference type="NCBI Taxonomy" id="148309"/>
    <lineage>
        <taxon>Eukaryota</taxon>
        <taxon>Metazoa</taxon>
        <taxon>Ecdysozoa</taxon>
        <taxon>Nematoda</taxon>
        <taxon>Chromadorea</taxon>
        <taxon>Rhabditida</taxon>
        <taxon>Rhabditina</taxon>
        <taxon>Rhabditomorpha</taxon>
        <taxon>Strongyloidea</taxon>
        <taxon>Metastrongylidae</taxon>
        <taxon>Parelaphostrongylus</taxon>
    </lineage>
</organism>
<evidence type="ECO:0000313" key="3">
    <source>
        <dbReference type="EMBL" id="KAJ1363302.1"/>
    </source>
</evidence>
<dbReference type="Proteomes" id="UP001196413">
    <property type="component" value="Unassembled WGS sequence"/>
</dbReference>
<evidence type="ECO:0000313" key="2">
    <source>
        <dbReference type="EMBL" id="KAJ1354787.1"/>
    </source>
</evidence>
<gene>
    <name evidence="2" type="ORF">KIN20_011824</name>
    <name evidence="3" type="ORF">KIN20_023142</name>
</gene>
<feature type="region of interest" description="Disordered" evidence="1">
    <location>
        <begin position="30"/>
        <end position="58"/>
    </location>
</feature>
<proteinExistence type="predicted"/>